<keyword evidence="3" id="KW-1185">Reference proteome</keyword>
<organism evidence="2 3">
    <name type="scientific">Tritrichomonas foetus</name>
    <dbReference type="NCBI Taxonomy" id="1144522"/>
    <lineage>
        <taxon>Eukaryota</taxon>
        <taxon>Metamonada</taxon>
        <taxon>Parabasalia</taxon>
        <taxon>Tritrichomonadida</taxon>
        <taxon>Tritrichomonadidae</taxon>
        <taxon>Tritrichomonas</taxon>
    </lineage>
</organism>
<reference evidence="2" key="1">
    <citation type="submission" date="2016-10" db="EMBL/GenBank/DDBJ databases">
        <authorList>
            <person name="Benchimol M."/>
            <person name="Almeida L.G."/>
            <person name="Vasconcelos A.T."/>
            <person name="Perreira-Neves A."/>
            <person name="Rosa I.A."/>
            <person name="Tasca T."/>
            <person name="Bogo M.R."/>
            <person name="de Souza W."/>
        </authorList>
    </citation>
    <scope>NUCLEOTIDE SEQUENCE [LARGE SCALE GENOMIC DNA]</scope>
    <source>
        <strain evidence="2">K</strain>
    </source>
</reference>
<feature type="compositionally biased region" description="Low complexity" evidence="1">
    <location>
        <begin position="218"/>
        <end position="254"/>
    </location>
</feature>
<dbReference type="GeneID" id="94835967"/>
<dbReference type="RefSeq" id="XP_068363599.1">
    <property type="nucleotide sequence ID" value="XM_068501263.1"/>
</dbReference>
<feature type="compositionally biased region" description="Low complexity" evidence="1">
    <location>
        <begin position="151"/>
        <end position="173"/>
    </location>
</feature>
<feature type="compositionally biased region" description="Polar residues" evidence="1">
    <location>
        <begin position="255"/>
        <end position="270"/>
    </location>
</feature>
<dbReference type="EMBL" id="MLAK01000610">
    <property type="protein sequence ID" value="OHT10463.1"/>
    <property type="molecule type" value="Genomic_DNA"/>
</dbReference>
<feature type="region of interest" description="Disordered" evidence="1">
    <location>
        <begin position="218"/>
        <end position="327"/>
    </location>
</feature>
<feature type="compositionally biased region" description="Acidic residues" evidence="1">
    <location>
        <begin position="95"/>
        <end position="115"/>
    </location>
</feature>
<dbReference type="Proteomes" id="UP000179807">
    <property type="component" value="Unassembled WGS sequence"/>
</dbReference>
<feature type="region of interest" description="Disordered" evidence="1">
    <location>
        <begin position="75"/>
        <end position="115"/>
    </location>
</feature>
<evidence type="ECO:0000313" key="2">
    <source>
        <dbReference type="EMBL" id="OHT10463.1"/>
    </source>
</evidence>
<feature type="region of interest" description="Disordered" evidence="1">
    <location>
        <begin position="150"/>
        <end position="177"/>
    </location>
</feature>
<dbReference type="VEuPathDB" id="TrichDB:TRFO_20196"/>
<protein>
    <submittedName>
        <fullName evidence="2">Uncharacterized protein</fullName>
    </submittedName>
</protein>
<accession>A0A1J4KGC9</accession>
<sequence length="327" mass="35599">MSYGLPALYRRGTDIFGCKKVTQARVPPNSITPVNLPPLPSINDLLILGRDEIAHMKELKNSLKIINKCDLKDTAAPRHHAPPPTAPDFSAYEDLSNDSEGIDTDSESEIDDEEEMELEDEIIEDSLDRQWEDIISSLFDYDSSNDLFPVSSSNSNNGSNNACGSSRSGSARRIPNDGERNIFENALLNQPDSNNYSNVHIDDALSFVSSMVCRGAPTSSNYSSNSNSTSNSSSVVSSPLSSSTISRVSSSCGSRQNDIPNPTGGQTQAVDQGEGRTPLNHESNHDQSRNRNSRTRLPPTTIEVRPPQVPSPTASGRRRRLVDPSHA</sequence>
<dbReference type="AlphaFoldDB" id="A0A1J4KGC9"/>
<name>A0A1J4KGC9_9EUKA</name>
<comment type="caution">
    <text evidence="2">The sequence shown here is derived from an EMBL/GenBank/DDBJ whole genome shotgun (WGS) entry which is preliminary data.</text>
</comment>
<gene>
    <name evidence="2" type="ORF">TRFO_20196</name>
</gene>
<evidence type="ECO:0000256" key="1">
    <source>
        <dbReference type="SAM" id="MobiDB-lite"/>
    </source>
</evidence>
<evidence type="ECO:0000313" key="3">
    <source>
        <dbReference type="Proteomes" id="UP000179807"/>
    </source>
</evidence>
<proteinExistence type="predicted"/>